<accession>A0A8T3B6I2</accession>
<evidence type="ECO:0000313" key="8">
    <source>
        <dbReference type="Proteomes" id="UP000829196"/>
    </source>
</evidence>
<keyword evidence="2" id="KW-0341">Growth regulation</keyword>
<dbReference type="OrthoDB" id="988630at2759"/>
<dbReference type="GO" id="GO:0040008">
    <property type="term" value="P:regulation of growth"/>
    <property type="evidence" value="ECO:0007669"/>
    <property type="project" value="InterPro"/>
</dbReference>
<dbReference type="PANTHER" id="PTHR46446">
    <property type="entry name" value="TRANSCRIPTION FACTOR PRE"/>
    <property type="match status" value="1"/>
</dbReference>
<dbReference type="GO" id="GO:0006355">
    <property type="term" value="P:regulation of DNA-templated transcription"/>
    <property type="evidence" value="ECO:0007669"/>
    <property type="project" value="InterPro"/>
</dbReference>
<dbReference type="GO" id="GO:0046983">
    <property type="term" value="F:protein dimerization activity"/>
    <property type="evidence" value="ECO:0007669"/>
    <property type="project" value="InterPro"/>
</dbReference>
<keyword evidence="3" id="KW-0805">Transcription regulation</keyword>
<evidence type="ECO:0000256" key="5">
    <source>
        <dbReference type="SAM" id="MobiDB-lite"/>
    </source>
</evidence>
<sequence length="96" mass="10943">MSSRRSRSSRQAASSSRITEQQVRELVSKLQTLLPGQPPLNNDNDTASTSRVLREACNYIRSLHKEVDNLSERLSELLQNTDNDTDLEAVLRRMLM</sequence>
<dbReference type="Gene3D" id="4.10.280.10">
    <property type="entry name" value="Helix-loop-helix DNA-binding domain"/>
    <property type="match status" value="1"/>
</dbReference>
<dbReference type="Proteomes" id="UP000829196">
    <property type="component" value="Unassembled WGS sequence"/>
</dbReference>
<dbReference type="EMBL" id="JAGYWB010000010">
    <property type="protein sequence ID" value="KAI0506987.1"/>
    <property type="molecule type" value="Genomic_DNA"/>
</dbReference>
<dbReference type="SMR" id="A0A8T3B6I2"/>
<dbReference type="InterPro" id="IPR044293">
    <property type="entry name" value="PRE"/>
</dbReference>
<dbReference type="PROSITE" id="PS50888">
    <property type="entry name" value="BHLH"/>
    <property type="match status" value="1"/>
</dbReference>
<protein>
    <recommendedName>
        <fullName evidence="6">BHLH domain-containing protein</fullName>
    </recommendedName>
</protein>
<dbReference type="InterPro" id="IPR036638">
    <property type="entry name" value="HLH_DNA-bd_sf"/>
</dbReference>
<evidence type="ECO:0000256" key="3">
    <source>
        <dbReference type="ARBA" id="ARBA00023015"/>
    </source>
</evidence>
<organism evidence="7 8">
    <name type="scientific">Dendrobium nobile</name>
    <name type="common">Orchid</name>
    <dbReference type="NCBI Taxonomy" id="94219"/>
    <lineage>
        <taxon>Eukaryota</taxon>
        <taxon>Viridiplantae</taxon>
        <taxon>Streptophyta</taxon>
        <taxon>Embryophyta</taxon>
        <taxon>Tracheophyta</taxon>
        <taxon>Spermatophyta</taxon>
        <taxon>Magnoliopsida</taxon>
        <taxon>Liliopsida</taxon>
        <taxon>Asparagales</taxon>
        <taxon>Orchidaceae</taxon>
        <taxon>Epidendroideae</taxon>
        <taxon>Malaxideae</taxon>
        <taxon>Dendrobiinae</taxon>
        <taxon>Dendrobium</taxon>
    </lineage>
</organism>
<dbReference type="PANTHER" id="PTHR46446:SF38">
    <property type="entry name" value="TRANSCRIPTION FACTOR ILI6"/>
    <property type="match status" value="1"/>
</dbReference>
<gene>
    <name evidence="7" type="ORF">KFK09_013105</name>
</gene>
<evidence type="ECO:0000256" key="2">
    <source>
        <dbReference type="ARBA" id="ARBA00022604"/>
    </source>
</evidence>
<keyword evidence="8" id="KW-1185">Reference proteome</keyword>
<evidence type="ECO:0000313" key="7">
    <source>
        <dbReference type="EMBL" id="KAI0506987.1"/>
    </source>
</evidence>
<dbReference type="InterPro" id="IPR011598">
    <property type="entry name" value="bHLH_dom"/>
</dbReference>
<feature type="domain" description="BHLH" evidence="6">
    <location>
        <begin position="7"/>
        <end position="63"/>
    </location>
</feature>
<evidence type="ECO:0000256" key="1">
    <source>
        <dbReference type="ARBA" id="ARBA00005510"/>
    </source>
</evidence>
<evidence type="ECO:0000256" key="4">
    <source>
        <dbReference type="ARBA" id="ARBA00023163"/>
    </source>
</evidence>
<comment type="similarity">
    <text evidence="1">Belongs to the bHLH protein family.</text>
</comment>
<keyword evidence="4" id="KW-0804">Transcription</keyword>
<dbReference type="Pfam" id="PF23174">
    <property type="entry name" value="bHLH_ILI"/>
    <property type="match status" value="1"/>
</dbReference>
<dbReference type="AlphaFoldDB" id="A0A8T3B6I2"/>
<name>A0A8T3B6I2_DENNO</name>
<comment type="caution">
    <text evidence="7">The sequence shown here is derived from an EMBL/GenBank/DDBJ whole genome shotgun (WGS) entry which is preliminary data.</text>
</comment>
<dbReference type="SUPFAM" id="SSF47459">
    <property type="entry name" value="HLH, helix-loop-helix DNA-binding domain"/>
    <property type="match status" value="1"/>
</dbReference>
<reference evidence="7" key="1">
    <citation type="journal article" date="2022" name="Front. Genet.">
        <title>Chromosome-Scale Assembly of the Dendrobium nobile Genome Provides Insights Into the Molecular Mechanism of the Biosynthesis of the Medicinal Active Ingredient of Dendrobium.</title>
        <authorList>
            <person name="Xu Q."/>
            <person name="Niu S.-C."/>
            <person name="Li K.-L."/>
            <person name="Zheng P.-J."/>
            <person name="Zhang X.-J."/>
            <person name="Jia Y."/>
            <person name="Liu Y."/>
            <person name="Niu Y.-X."/>
            <person name="Yu L.-H."/>
            <person name="Chen D.-F."/>
            <person name="Zhang G.-Q."/>
        </authorList>
    </citation>
    <scope>NUCLEOTIDE SEQUENCE</scope>
    <source>
        <tissue evidence="7">Leaf</tissue>
    </source>
</reference>
<proteinExistence type="inferred from homology"/>
<evidence type="ECO:0000259" key="6">
    <source>
        <dbReference type="PROSITE" id="PS50888"/>
    </source>
</evidence>
<feature type="region of interest" description="Disordered" evidence="5">
    <location>
        <begin position="1"/>
        <end position="21"/>
    </location>
</feature>